<gene>
    <name evidence="1" type="ORF">EUBSIR_02253</name>
</gene>
<keyword evidence="2" id="KW-1185">Reference proteome</keyword>
<dbReference type="Proteomes" id="UP000005326">
    <property type="component" value="Unassembled WGS sequence"/>
</dbReference>
<accession>B0MQY6</accession>
<reference evidence="1" key="2">
    <citation type="submission" date="2014-06" db="EMBL/GenBank/DDBJ databases">
        <title>Draft genome sequence of Eubacterium siraeum (DSM 15702).</title>
        <authorList>
            <person name="Sudarsanam P."/>
            <person name="Ley R."/>
            <person name="Guruge J."/>
            <person name="Turnbaugh P.J."/>
            <person name="Mahowald M."/>
            <person name="Liep D."/>
            <person name="Gordon J."/>
        </authorList>
    </citation>
    <scope>NUCLEOTIDE SEQUENCE</scope>
    <source>
        <strain evidence="1">DSM 15702</strain>
    </source>
</reference>
<proteinExistence type="predicted"/>
<dbReference type="EMBL" id="ABCA03000053">
    <property type="protein sequence ID" value="EDR99903.1"/>
    <property type="molecule type" value="Genomic_DNA"/>
</dbReference>
<comment type="caution">
    <text evidence="1">The sequence shown here is derived from an EMBL/GenBank/DDBJ whole genome shotgun (WGS) entry which is preliminary data.</text>
</comment>
<evidence type="ECO:0000313" key="1">
    <source>
        <dbReference type="EMBL" id="EDR99903.1"/>
    </source>
</evidence>
<organism evidence="1 2">
    <name type="scientific">[Eubacterium] siraeum DSM 15702</name>
    <dbReference type="NCBI Taxonomy" id="428128"/>
    <lineage>
        <taxon>Bacteria</taxon>
        <taxon>Bacillati</taxon>
        <taxon>Bacillota</taxon>
        <taxon>Clostridia</taxon>
        <taxon>Eubacteriales</taxon>
        <taxon>Oscillospiraceae</taxon>
        <taxon>Oscillospiraceae incertae sedis</taxon>
    </lineage>
</organism>
<dbReference type="AlphaFoldDB" id="B0MQY6"/>
<sequence>MTFPPCIYFVMGERHIGSAAVTIAIFYHIFKRIATIFTSNSF</sequence>
<name>B0MQY6_9FIRM</name>
<evidence type="ECO:0000313" key="2">
    <source>
        <dbReference type="Proteomes" id="UP000005326"/>
    </source>
</evidence>
<protein>
    <submittedName>
        <fullName evidence="1">Uncharacterized protein</fullName>
    </submittedName>
</protein>
<reference evidence="1" key="1">
    <citation type="submission" date="2007-10" db="EMBL/GenBank/DDBJ databases">
        <authorList>
            <person name="Fulton L."/>
            <person name="Clifton S."/>
            <person name="Fulton B."/>
            <person name="Xu J."/>
            <person name="Minx P."/>
            <person name="Pepin K.H."/>
            <person name="Johnson M."/>
            <person name="Thiruvilangam P."/>
            <person name="Bhonagiri V."/>
            <person name="Nash W.E."/>
            <person name="Mardis E.R."/>
            <person name="Wilson R.K."/>
        </authorList>
    </citation>
    <scope>NUCLEOTIDE SEQUENCE [LARGE SCALE GENOMIC DNA]</scope>
    <source>
        <strain evidence="1">DSM 15702</strain>
    </source>
</reference>